<evidence type="ECO:0000313" key="1">
    <source>
        <dbReference type="EMBL" id="MBL3578415.1"/>
    </source>
</evidence>
<evidence type="ECO:0008006" key="3">
    <source>
        <dbReference type="Google" id="ProtNLM"/>
    </source>
</evidence>
<evidence type="ECO:0000313" key="2">
    <source>
        <dbReference type="Proteomes" id="UP000635853"/>
    </source>
</evidence>
<protein>
    <recommendedName>
        <fullName evidence="3">Helix-turn-helix protein</fullName>
    </recommendedName>
</protein>
<reference evidence="2" key="1">
    <citation type="submission" date="2021-01" db="EMBL/GenBank/DDBJ databases">
        <title>Draft genomes of Rhodovulum sulfidophilum.</title>
        <authorList>
            <person name="Guzman M.S."/>
        </authorList>
    </citation>
    <scope>NUCLEOTIDE SEQUENCE [LARGE SCALE GENOMIC DNA]</scope>
    <source>
        <strain evidence="2">AB19</strain>
    </source>
</reference>
<comment type="caution">
    <text evidence="1">The sequence shown here is derived from an EMBL/GenBank/DDBJ whole genome shotgun (WGS) entry which is preliminary data.</text>
</comment>
<dbReference type="EMBL" id="JAESIL010000033">
    <property type="protein sequence ID" value="MBL3578415.1"/>
    <property type="molecule type" value="Genomic_DNA"/>
</dbReference>
<proteinExistence type="predicted"/>
<name>A0ABS1RGM8_9RHOB</name>
<accession>A0ABS1RGM8</accession>
<sequence>MRRPIRYSIDQIQRAAELREAGLTFPEIASQLGMKRTSVEYHCMRLGADPAARRQIRQGRGAMIQKRGNHLVRRFSTDDDATLMALVEQGLRHAEIARRMGRAQTSIAGRLVTLARAAARGEDE</sequence>
<dbReference type="RefSeq" id="WP_075783971.1">
    <property type="nucleotide sequence ID" value="NZ_JAESIL010000033.1"/>
</dbReference>
<dbReference type="Proteomes" id="UP000635853">
    <property type="component" value="Unassembled WGS sequence"/>
</dbReference>
<organism evidence="1 2">
    <name type="scientific">Rhodovulum visakhapatnamense</name>
    <dbReference type="NCBI Taxonomy" id="364297"/>
    <lineage>
        <taxon>Bacteria</taxon>
        <taxon>Pseudomonadati</taxon>
        <taxon>Pseudomonadota</taxon>
        <taxon>Alphaproteobacteria</taxon>
        <taxon>Rhodobacterales</taxon>
        <taxon>Paracoccaceae</taxon>
        <taxon>Rhodovulum</taxon>
    </lineage>
</organism>
<dbReference type="Gene3D" id="1.10.10.60">
    <property type="entry name" value="Homeodomain-like"/>
    <property type="match status" value="1"/>
</dbReference>
<gene>
    <name evidence="1" type="ORF">JMJ92_09640</name>
</gene>
<keyword evidence="2" id="KW-1185">Reference proteome</keyword>